<organism evidence="1 2">
    <name type="scientific">Flavobacterium terrigena</name>
    <dbReference type="NCBI Taxonomy" id="402734"/>
    <lineage>
        <taxon>Bacteria</taxon>
        <taxon>Pseudomonadati</taxon>
        <taxon>Bacteroidota</taxon>
        <taxon>Flavobacteriia</taxon>
        <taxon>Flavobacteriales</taxon>
        <taxon>Flavobacteriaceae</taxon>
        <taxon>Flavobacterium</taxon>
    </lineage>
</organism>
<dbReference type="InterPro" id="IPR008969">
    <property type="entry name" value="CarboxyPept-like_regulatory"/>
</dbReference>
<dbReference type="SUPFAM" id="SSF49464">
    <property type="entry name" value="Carboxypeptidase regulatory domain-like"/>
    <property type="match status" value="1"/>
</dbReference>
<gene>
    <name evidence="1" type="ORF">SAMN05660918_0831</name>
</gene>
<dbReference type="RefSeq" id="WP_091308422.1">
    <property type="nucleotide sequence ID" value="NZ_CBCSJU010000001.1"/>
</dbReference>
<dbReference type="Gene3D" id="2.60.40.1120">
    <property type="entry name" value="Carboxypeptidase-like, regulatory domain"/>
    <property type="match status" value="1"/>
</dbReference>
<name>A0A1H6QVA1_9FLAO</name>
<protein>
    <recommendedName>
        <fullName evidence="3">Carboxypeptidase regulatory-like domain-containing protein</fullName>
    </recommendedName>
</protein>
<evidence type="ECO:0000313" key="1">
    <source>
        <dbReference type="EMBL" id="SEI47698.1"/>
    </source>
</evidence>
<dbReference type="AlphaFoldDB" id="A0A1H6QVA1"/>
<dbReference type="EMBL" id="FNYA01000001">
    <property type="protein sequence ID" value="SEI47698.1"/>
    <property type="molecule type" value="Genomic_DNA"/>
</dbReference>
<dbReference type="PROSITE" id="PS51257">
    <property type="entry name" value="PROKAR_LIPOPROTEIN"/>
    <property type="match status" value="1"/>
</dbReference>
<dbReference type="OrthoDB" id="973965at2"/>
<accession>A0A1H6QVA1</accession>
<dbReference type="STRING" id="402734.SAMN05660918_0831"/>
<sequence>MKKYYLILFLSALFLSCNEDNDAIEDNHQVINYDQGNDVSRNFHGLILETNGNPVSNATVTIGSTSVQTNSNGLFSISNASVKEKFAHVKVVKPGFIDGSRVLVPTSGDNRINIMLIPNTPTATVTSGINSEVNLANGTKVKFDGAFKDANGNAYTGSVQVGLYHLKPSDTYLSETMPGSLLASNSNGDAKVLETFGMLHVELTGSGGQKLNIANGHTAEISLDIDASQLSSSPSTIPLWSFDEVAGIWKQEGAATKVGNKYVGNVSHFSWWNCDAPFDQCNLTVTVQNNNNLPISNLTVTLIRPSQAYGTNGLTNSTGQVTGIIPANETLTLNVSDFCGNVIYTASVGPFATGSSNTLPVINLTATAITTINITGILKTCANANVTNGIVKLKNLNVSNYYGQVIQTVTNGDFSFTTNVCGTSQQFEIVGEDFTNLQSTDAITFTATAPTTNIGIINACNAVNEFITYQVDNNPVNYVVSNVYANLFTPVAPGIFINTQQNVPYFALNGDLMTSVGTYTIGNAPQISLNFSTTPGTTTTTTVDYNVTNDLQFVVSQIGPIGGYIDMTINGTYTNSTGTHTLSATIHVFRDN</sequence>
<keyword evidence="2" id="KW-1185">Reference proteome</keyword>
<proteinExistence type="predicted"/>
<dbReference type="Proteomes" id="UP000199702">
    <property type="component" value="Unassembled WGS sequence"/>
</dbReference>
<evidence type="ECO:0008006" key="3">
    <source>
        <dbReference type="Google" id="ProtNLM"/>
    </source>
</evidence>
<reference evidence="2" key="1">
    <citation type="submission" date="2016-10" db="EMBL/GenBank/DDBJ databases">
        <authorList>
            <person name="Varghese N."/>
            <person name="Submissions S."/>
        </authorList>
    </citation>
    <scope>NUCLEOTIDE SEQUENCE [LARGE SCALE GENOMIC DNA]</scope>
    <source>
        <strain evidence="2">DSM 17934</strain>
    </source>
</reference>
<evidence type="ECO:0000313" key="2">
    <source>
        <dbReference type="Proteomes" id="UP000199702"/>
    </source>
</evidence>